<protein>
    <submittedName>
        <fullName evidence="2">Uncharacterized protein</fullName>
    </submittedName>
</protein>
<name>A0A645DZZ1_9ZZZZ</name>
<evidence type="ECO:0000256" key="1">
    <source>
        <dbReference type="SAM" id="MobiDB-lite"/>
    </source>
</evidence>
<gene>
    <name evidence="2" type="ORF">SDC9_141846</name>
</gene>
<evidence type="ECO:0000313" key="2">
    <source>
        <dbReference type="EMBL" id="MPM94698.1"/>
    </source>
</evidence>
<feature type="region of interest" description="Disordered" evidence="1">
    <location>
        <begin position="81"/>
        <end position="102"/>
    </location>
</feature>
<dbReference type="AlphaFoldDB" id="A0A645DZZ1"/>
<sequence length="102" mass="11241">MQRDELAIDVGQADLVVVKQVDGSDTRAGNRLRGITANAADAKDGNARGGERLRRVFSDDDLHTGEFIEHMNDPFAWRKKPPRSGIIPPNPNAVNRATSYDK</sequence>
<dbReference type="EMBL" id="VSSQ01041293">
    <property type="protein sequence ID" value="MPM94698.1"/>
    <property type="molecule type" value="Genomic_DNA"/>
</dbReference>
<reference evidence="2" key="1">
    <citation type="submission" date="2019-08" db="EMBL/GenBank/DDBJ databases">
        <authorList>
            <person name="Kucharzyk K."/>
            <person name="Murdoch R.W."/>
            <person name="Higgins S."/>
            <person name="Loffler F."/>
        </authorList>
    </citation>
    <scope>NUCLEOTIDE SEQUENCE</scope>
</reference>
<accession>A0A645DZZ1</accession>
<comment type="caution">
    <text evidence="2">The sequence shown here is derived from an EMBL/GenBank/DDBJ whole genome shotgun (WGS) entry which is preliminary data.</text>
</comment>
<feature type="compositionally biased region" description="Polar residues" evidence="1">
    <location>
        <begin position="92"/>
        <end position="102"/>
    </location>
</feature>
<organism evidence="2">
    <name type="scientific">bioreactor metagenome</name>
    <dbReference type="NCBI Taxonomy" id="1076179"/>
    <lineage>
        <taxon>unclassified sequences</taxon>
        <taxon>metagenomes</taxon>
        <taxon>ecological metagenomes</taxon>
    </lineage>
</organism>
<proteinExistence type="predicted"/>